<comment type="caution">
    <text evidence="5">The sequence shown here is derived from an EMBL/GenBank/DDBJ whole genome shotgun (WGS) entry which is preliminary data.</text>
</comment>
<dbReference type="Pfam" id="PF23598">
    <property type="entry name" value="LRR_14"/>
    <property type="match status" value="1"/>
</dbReference>
<dbReference type="InterPro" id="IPR003591">
    <property type="entry name" value="Leu-rich_rpt_typical-subtyp"/>
</dbReference>
<accession>A0A6L2Q2I7</accession>
<dbReference type="SMART" id="SM00369">
    <property type="entry name" value="LRR_TYP"/>
    <property type="match status" value="6"/>
</dbReference>
<dbReference type="GO" id="GO:0003723">
    <property type="term" value="F:RNA binding"/>
    <property type="evidence" value="ECO:0007669"/>
    <property type="project" value="InterPro"/>
</dbReference>
<dbReference type="SUPFAM" id="SSF52058">
    <property type="entry name" value="L domain-like"/>
    <property type="match status" value="1"/>
</dbReference>
<dbReference type="GO" id="GO:0004826">
    <property type="term" value="F:phenylalanine-tRNA ligase activity"/>
    <property type="evidence" value="ECO:0007669"/>
    <property type="project" value="InterPro"/>
</dbReference>
<evidence type="ECO:0000256" key="2">
    <source>
        <dbReference type="ARBA" id="ARBA00022737"/>
    </source>
</evidence>
<sequence>MSPSTWPEILSAKNENRHELNLSGAAVAKKIEEDGLDETLFTLTNLNYLCISQTCLDVLAEEIGNLTNLTSLVLHSNKISTLPATLGKLTSLRMLDLSRNKLETIPNEITNLSQLSTLNLASNMLSVFPCMSQNTKLSVLDLSGNKFEEFPDICYTDLVHLAEVKLNGNKLKEVPPTVKNLSSLKVLDLADNDLISVPAEISDINKLKELNLKGNKLSDKRLLKLVDQCHSKQVLDYVRQHCVRSSTGTDSLAAGKGKKSKKAKKELADSDRMQENAENLCHKLEVIHMSESAPSVTLDDSVKAVRPHIVCCIVLGISFVQHTFKKFIQLQTKLHDTVCEKRNAATIATHDLASLCPGNIVYTAHPPGEIMICPLGRAKHVTGSELFAQLQREADELRKEKKRNVYSGVHKYLYLIEGKPVYPCLMNGGRTISLPPITNSDCTKISEKTVSMFVEVTSATSQAVCRRVLDTLLREMLLLGISSSESPSEGTTLQSAYHTLTVQQVRVVDKEGNLKVVYPSRNDLIFEDNSISVIRE</sequence>
<dbReference type="AlphaFoldDB" id="A0A6L2Q2I7"/>
<dbReference type="Proteomes" id="UP000502823">
    <property type="component" value="Unassembled WGS sequence"/>
</dbReference>
<gene>
    <name evidence="5" type="ORF">Cfor_05428</name>
</gene>
<dbReference type="PROSITE" id="PS51450">
    <property type="entry name" value="LRR"/>
    <property type="match status" value="3"/>
</dbReference>
<dbReference type="InterPro" id="IPR020825">
    <property type="entry name" value="Phe-tRNA_synthase-like_B3/B4"/>
</dbReference>
<proteinExistence type="predicted"/>
<reference evidence="6" key="1">
    <citation type="submission" date="2020-01" db="EMBL/GenBank/DDBJ databases">
        <title>Draft genome sequence of the Termite Coptotermes fromosanus.</title>
        <authorList>
            <person name="Itakura S."/>
            <person name="Yosikawa Y."/>
            <person name="Umezawa K."/>
        </authorList>
    </citation>
    <scope>NUCLEOTIDE SEQUENCE [LARGE SCALE GENOMIC DNA]</scope>
</reference>
<organism evidence="5 6">
    <name type="scientific">Coptotermes formosanus</name>
    <name type="common">Formosan subterranean termite</name>
    <dbReference type="NCBI Taxonomy" id="36987"/>
    <lineage>
        <taxon>Eukaryota</taxon>
        <taxon>Metazoa</taxon>
        <taxon>Ecdysozoa</taxon>
        <taxon>Arthropoda</taxon>
        <taxon>Hexapoda</taxon>
        <taxon>Insecta</taxon>
        <taxon>Pterygota</taxon>
        <taxon>Neoptera</taxon>
        <taxon>Polyneoptera</taxon>
        <taxon>Dictyoptera</taxon>
        <taxon>Blattodea</taxon>
        <taxon>Blattoidea</taxon>
        <taxon>Termitoidae</taxon>
        <taxon>Rhinotermitidae</taxon>
        <taxon>Coptotermes</taxon>
    </lineage>
</organism>
<dbReference type="InterPro" id="IPR001611">
    <property type="entry name" value="Leu-rich_rpt"/>
</dbReference>
<keyword evidence="6" id="KW-1185">Reference proteome</keyword>
<dbReference type="PANTHER" id="PTHR10947:SF3">
    <property type="entry name" value="LEUCINE-RICH REPEAT-CONTAINING PROTEIN 47"/>
    <property type="match status" value="1"/>
</dbReference>
<evidence type="ECO:0000256" key="1">
    <source>
        <dbReference type="ARBA" id="ARBA00022614"/>
    </source>
</evidence>
<dbReference type="Pfam" id="PF13855">
    <property type="entry name" value="LRR_8"/>
    <property type="match status" value="1"/>
</dbReference>
<dbReference type="EMBL" id="BLKM01012573">
    <property type="protein sequence ID" value="GFG37028.1"/>
    <property type="molecule type" value="Genomic_DNA"/>
</dbReference>
<dbReference type="SMART" id="SM00873">
    <property type="entry name" value="B3_4"/>
    <property type="match status" value="1"/>
</dbReference>
<dbReference type="InterPro" id="IPR005146">
    <property type="entry name" value="B3/B4_tRNA-bd"/>
</dbReference>
<feature type="region of interest" description="Disordered" evidence="3">
    <location>
        <begin position="248"/>
        <end position="269"/>
    </location>
</feature>
<dbReference type="PRINTS" id="PR00019">
    <property type="entry name" value="LEURICHRPT"/>
</dbReference>
<dbReference type="Gene3D" id="3.80.10.10">
    <property type="entry name" value="Ribonuclease Inhibitor"/>
    <property type="match status" value="2"/>
</dbReference>
<keyword evidence="1" id="KW-0433">Leucine-rich repeat</keyword>
<protein>
    <recommendedName>
        <fullName evidence="4">B3/B4 tRNA-binding domain-containing protein</fullName>
    </recommendedName>
</protein>
<dbReference type="GO" id="GO:0006432">
    <property type="term" value="P:phenylalanyl-tRNA aminoacylation"/>
    <property type="evidence" value="ECO:0007669"/>
    <property type="project" value="InterPro"/>
</dbReference>
<evidence type="ECO:0000313" key="6">
    <source>
        <dbReference type="Proteomes" id="UP000502823"/>
    </source>
</evidence>
<name>A0A6L2Q2I7_COPFO</name>
<dbReference type="OrthoDB" id="67933at2759"/>
<dbReference type="InterPro" id="IPR055414">
    <property type="entry name" value="LRR_R13L4/SHOC2-like"/>
</dbReference>
<evidence type="ECO:0000259" key="4">
    <source>
        <dbReference type="SMART" id="SM00873"/>
    </source>
</evidence>
<dbReference type="PANTHER" id="PTHR10947">
    <property type="entry name" value="PHENYLALANYL-TRNA SYNTHETASE BETA CHAIN AND LEUCINE-RICH REPEAT-CONTAINING PROTEIN 47"/>
    <property type="match status" value="1"/>
</dbReference>
<dbReference type="InParanoid" id="A0A6L2Q2I7"/>
<evidence type="ECO:0000256" key="3">
    <source>
        <dbReference type="SAM" id="MobiDB-lite"/>
    </source>
</evidence>
<feature type="domain" description="B3/B4 tRNA-binding" evidence="4">
    <location>
        <begin position="305"/>
        <end position="481"/>
    </location>
</feature>
<dbReference type="Gene3D" id="3.50.40.10">
    <property type="entry name" value="Phenylalanyl-trna Synthetase, Chain B, domain 3"/>
    <property type="match status" value="1"/>
</dbReference>
<keyword evidence="2" id="KW-0677">Repeat</keyword>
<dbReference type="InterPro" id="IPR045060">
    <property type="entry name" value="Phe-tRNA-ligase_IIc_bsu"/>
</dbReference>
<evidence type="ECO:0000313" key="5">
    <source>
        <dbReference type="EMBL" id="GFG37028.1"/>
    </source>
</evidence>
<dbReference type="InterPro" id="IPR032675">
    <property type="entry name" value="LRR_dom_sf"/>
</dbReference>